<organism evidence="1 2">
    <name type="scientific">Paraphaeosphaeria minitans</name>
    <dbReference type="NCBI Taxonomy" id="565426"/>
    <lineage>
        <taxon>Eukaryota</taxon>
        <taxon>Fungi</taxon>
        <taxon>Dikarya</taxon>
        <taxon>Ascomycota</taxon>
        <taxon>Pezizomycotina</taxon>
        <taxon>Dothideomycetes</taxon>
        <taxon>Pleosporomycetidae</taxon>
        <taxon>Pleosporales</taxon>
        <taxon>Massarineae</taxon>
        <taxon>Didymosphaeriaceae</taxon>
        <taxon>Paraphaeosphaeria</taxon>
    </lineage>
</organism>
<reference evidence="1" key="1">
    <citation type="journal article" date="2020" name="Mol. Plant Microbe Interact.">
        <title>Genome Sequence of the Biocontrol Agent Coniothyrium minitans strain Conio (IMI 134523).</title>
        <authorList>
            <person name="Patel D."/>
            <person name="Shittu T.A."/>
            <person name="Baroncelli R."/>
            <person name="Muthumeenakshi S."/>
            <person name="Osborne T.H."/>
            <person name="Janganan T.K."/>
            <person name="Sreenivasaprasad S."/>
        </authorList>
    </citation>
    <scope>NUCLEOTIDE SEQUENCE</scope>
    <source>
        <strain evidence="1">Conio</strain>
    </source>
</reference>
<evidence type="ECO:0000313" key="1">
    <source>
        <dbReference type="EMBL" id="KAF9736553.1"/>
    </source>
</evidence>
<dbReference type="Proteomes" id="UP000756921">
    <property type="component" value="Unassembled WGS sequence"/>
</dbReference>
<proteinExistence type="predicted"/>
<gene>
    <name evidence="1" type="ORF">PMIN01_04332</name>
</gene>
<dbReference type="AlphaFoldDB" id="A0A9P6KR71"/>
<evidence type="ECO:0000313" key="2">
    <source>
        <dbReference type="Proteomes" id="UP000756921"/>
    </source>
</evidence>
<comment type="caution">
    <text evidence="1">The sequence shown here is derived from an EMBL/GenBank/DDBJ whole genome shotgun (WGS) entry which is preliminary data.</text>
</comment>
<sequence length="177" mass="19022">MHTRYEKRAPTQCSRFRLVMRRGGRPLDGAVATKEHQAELAMLHHGMVDRKVMRMRGMRLVKGWMGMACRSFSETGIAALDLTVGKVLVVGLGCLSKCARIALRQHQAFGMADLALMKTHRGGLFLAHHLAKGSGSMMGGLVSISRLGASQARVRVGGSAEKRPNGLAGSGLDTVGK</sequence>
<protein>
    <submittedName>
        <fullName evidence="1">Uncharacterized protein</fullName>
    </submittedName>
</protein>
<name>A0A9P6KR71_9PLEO</name>
<dbReference type="EMBL" id="WJXW01000004">
    <property type="protein sequence ID" value="KAF9736553.1"/>
    <property type="molecule type" value="Genomic_DNA"/>
</dbReference>
<keyword evidence="2" id="KW-1185">Reference proteome</keyword>
<accession>A0A9P6KR71</accession>